<gene>
    <name evidence="1" type="ORF">MRATA1EN3_LOCUS14301</name>
</gene>
<protein>
    <submittedName>
        <fullName evidence="1">Uncharacterized protein</fullName>
    </submittedName>
</protein>
<sequence length="149" mass="15665">MLAALGQGLAGLKLRLPVHPKTSLCPKNGQLSGTDPRRAALNPAPHSLAQSRVSARIQMCQGRLNEVGLLPLLCLCQPWLSASRLSNGRSREPTPSAIGPSTQSHCQSGPCQRGRDCGRVEGRKGRGQVPEGTGPGGKRPSCLDCGLEQ</sequence>
<dbReference type="EMBL" id="OX596108">
    <property type="protein sequence ID" value="CAI9703088.1"/>
    <property type="molecule type" value="Genomic_DNA"/>
</dbReference>
<proteinExistence type="predicted"/>
<name>A0ACB0EQR4_RANTA</name>
<evidence type="ECO:0000313" key="2">
    <source>
        <dbReference type="Proteomes" id="UP001162501"/>
    </source>
</evidence>
<organism evidence="1 2">
    <name type="scientific">Rangifer tarandus platyrhynchus</name>
    <name type="common">Svalbard reindeer</name>
    <dbReference type="NCBI Taxonomy" id="3082113"/>
    <lineage>
        <taxon>Eukaryota</taxon>
        <taxon>Metazoa</taxon>
        <taxon>Chordata</taxon>
        <taxon>Craniata</taxon>
        <taxon>Vertebrata</taxon>
        <taxon>Euteleostomi</taxon>
        <taxon>Mammalia</taxon>
        <taxon>Eutheria</taxon>
        <taxon>Laurasiatheria</taxon>
        <taxon>Artiodactyla</taxon>
        <taxon>Ruminantia</taxon>
        <taxon>Pecora</taxon>
        <taxon>Cervidae</taxon>
        <taxon>Odocoileinae</taxon>
        <taxon>Rangifer</taxon>
    </lineage>
</organism>
<dbReference type="Proteomes" id="UP001162501">
    <property type="component" value="Chromosome 24"/>
</dbReference>
<accession>A0ACB0EQR4</accession>
<reference evidence="1" key="1">
    <citation type="submission" date="2023-05" db="EMBL/GenBank/DDBJ databases">
        <authorList>
            <consortium name="ELIXIR-Norway"/>
        </authorList>
    </citation>
    <scope>NUCLEOTIDE SEQUENCE</scope>
</reference>
<evidence type="ECO:0000313" key="1">
    <source>
        <dbReference type="EMBL" id="CAI9703088.1"/>
    </source>
</evidence>